<evidence type="ECO:0000313" key="2">
    <source>
        <dbReference type="Proteomes" id="UP000316759"/>
    </source>
</evidence>
<keyword evidence="2" id="KW-1185">Reference proteome</keyword>
<reference evidence="1 2" key="1">
    <citation type="submission" date="2019-04" db="EMBL/GenBank/DDBJ databases">
        <title>Annotation for the trematode Fasciola gigantica.</title>
        <authorList>
            <person name="Choi Y.-J."/>
        </authorList>
    </citation>
    <scope>NUCLEOTIDE SEQUENCE [LARGE SCALE GENOMIC DNA]</scope>
    <source>
        <strain evidence="1">Uganda_cow_1</strain>
    </source>
</reference>
<organism evidence="1 2">
    <name type="scientific">Fasciola gigantica</name>
    <name type="common">Giant liver fluke</name>
    <dbReference type="NCBI Taxonomy" id="46835"/>
    <lineage>
        <taxon>Eukaryota</taxon>
        <taxon>Metazoa</taxon>
        <taxon>Spiralia</taxon>
        <taxon>Lophotrochozoa</taxon>
        <taxon>Platyhelminthes</taxon>
        <taxon>Trematoda</taxon>
        <taxon>Digenea</taxon>
        <taxon>Plagiorchiida</taxon>
        <taxon>Echinostomata</taxon>
        <taxon>Echinostomatoidea</taxon>
        <taxon>Fasciolidae</taxon>
        <taxon>Fasciola</taxon>
    </lineage>
</organism>
<comment type="caution">
    <text evidence="1">The sequence shown here is derived from an EMBL/GenBank/DDBJ whole genome shotgun (WGS) entry which is preliminary data.</text>
</comment>
<dbReference type="AlphaFoldDB" id="A0A504WT25"/>
<sequence length="40" mass="4537">MLSQHKCNLNIQTTTIELHCISQRAVGIWPPLNCLCKTMP</sequence>
<protein>
    <submittedName>
        <fullName evidence="1">Uncharacterized protein</fullName>
    </submittedName>
</protein>
<name>A0A504WT25_FASGI</name>
<dbReference type="EMBL" id="SUNJ01015802">
    <property type="protein sequence ID" value="TPP39756.1"/>
    <property type="molecule type" value="Genomic_DNA"/>
</dbReference>
<gene>
    <name evidence="1" type="ORF">FGIG_08842</name>
</gene>
<accession>A0A504WT25</accession>
<evidence type="ECO:0000313" key="1">
    <source>
        <dbReference type="EMBL" id="TPP39756.1"/>
    </source>
</evidence>
<proteinExistence type="predicted"/>
<dbReference type="Proteomes" id="UP000316759">
    <property type="component" value="Unassembled WGS sequence"/>
</dbReference>